<dbReference type="EMBL" id="MU797307">
    <property type="protein sequence ID" value="KAJ3803565.1"/>
    <property type="molecule type" value="Genomic_DNA"/>
</dbReference>
<organism evidence="1 2">
    <name type="scientific">Lentinula aff. lateritia</name>
    <dbReference type="NCBI Taxonomy" id="2804960"/>
    <lineage>
        <taxon>Eukaryota</taxon>
        <taxon>Fungi</taxon>
        <taxon>Dikarya</taxon>
        <taxon>Basidiomycota</taxon>
        <taxon>Agaricomycotina</taxon>
        <taxon>Agaricomycetes</taxon>
        <taxon>Agaricomycetidae</taxon>
        <taxon>Agaricales</taxon>
        <taxon>Marasmiineae</taxon>
        <taxon>Omphalotaceae</taxon>
        <taxon>Lentinula</taxon>
    </lineage>
</organism>
<keyword evidence="2" id="KW-1185">Reference proteome</keyword>
<sequence>MLIRARLPRFLWTEAVNHKAYLKNRTSHSSLPGKITPHERATKLKPNLSNLPEFGALVWVKVKVPKFTARAEKVHFVGIDEEAKGFRVYWPGK</sequence>
<name>A0ACC1TG80_9AGAR</name>
<protein>
    <submittedName>
        <fullName evidence="1">Uncharacterized protein</fullName>
    </submittedName>
</protein>
<gene>
    <name evidence="1" type="ORF">F5876DRAFT_54327</name>
</gene>
<proteinExistence type="predicted"/>
<evidence type="ECO:0000313" key="2">
    <source>
        <dbReference type="Proteomes" id="UP001163835"/>
    </source>
</evidence>
<accession>A0ACC1TG80</accession>
<dbReference type="Proteomes" id="UP001163835">
    <property type="component" value="Unassembled WGS sequence"/>
</dbReference>
<reference evidence="1" key="1">
    <citation type="submission" date="2022-09" db="EMBL/GenBank/DDBJ databases">
        <title>A Global Phylogenomic Analysis of the Shiitake Genus Lentinula.</title>
        <authorList>
            <consortium name="DOE Joint Genome Institute"/>
            <person name="Sierra-Patev S."/>
            <person name="Min B."/>
            <person name="Naranjo-Ortiz M."/>
            <person name="Looney B."/>
            <person name="Konkel Z."/>
            <person name="Slot J.C."/>
            <person name="Sakamoto Y."/>
            <person name="Steenwyk J.L."/>
            <person name="Rokas A."/>
            <person name="Carro J."/>
            <person name="Camarero S."/>
            <person name="Ferreira P."/>
            <person name="Molpeceres G."/>
            <person name="Ruiz-Duenas F.J."/>
            <person name="Serrano A."/>
            <person name="Henrissat B."/>
            <person name="Drula E."/>
            <person name="Hughes K.W."/>
            <person name="Mata J.L."/>
            <person name="Ishikawa N.K."/>
            <person name="Vargas-Isla R."/>
            <person name="Ushijima S."/>
            <person name="Smith C.A."/>
            <person name="Ahrendt S."/>
            <person name="Andreopoulos W."/>
            <person name="He G."/>
            <person name="Labutti K."/>
            <person name="Lipzen A."/>
            <person name="Ng V."/>
            <person name="Riley R."/>
            <person name="Sandor L."/>
            <person name="Barry K."/>
            <person name="Martinez A.T."/>
            <person name="Xiao Y."/>
            <person name="Gibbons J.G."/>
            <person name="Terashima K."/>
            <person name="Grigoriev I.V."/>
            <person name="Hibbett D.S."/>
        </authorList>
    </citation>
    <scope>NUCLEOTIDE SEQUENCE</scope>
    <source>
        <strain evidence="1">TMI1499</strain>
    </source>
</reference>
<comment type="caution">
    <text evidence="1">The sequence shown here is derived from an EMBL/GenBank/DDBJ whole genome shotgun (WGS) entry which is preliminary data.</text>
</comment>
<evidence type="ECO:0000313" key="1">
    <source>
        <dbReference type="EMBL" id="KAJ3803565.1"/>
    </source>
</evidence>